<evidence type="ECO:0008006" key="4">
    <source>
        <dbReference type="Google" id="ProtNLM"/>
    </source>
</evidence>
<sequence>MTKFGALLILLFFLSCSCPPAGFCVDAETPDIEEKQAVSELPYDYSSTVRVPVYLSITKQISTKDGLQEGQKLEFRVIKDVVYKDKMILKSGDIVTGTLETIITSGMNGFPAEVIIDGFDIPSVKQSQLMSSYNKRGQNRCFWVYPLKWSLTLIPFVGSLTNFIMGGEAKVKTSDVITIYYYPEWK</sequence>
<protein>
    <recommendedName>
        <fullName evidence="4">Lipoprotein</fullName>
    </recommendedName>
</protein>
<dbReference type="PROSITE" id="PS51257">
    <property type="entry name" value="PROKAR_LIPOPROTEIN"/>
    <property type="match status" value="1"/>
</dbReference>
<dbReference type="AlphaFoldDB" id="A0A9D9DMJ8"/>
<dbReference type="EMBL" id="JADIND010000009">
    <property type="protein sequence ID" value="MBO8429837.1"/>
    <property type="molecule type" value="Genomic_DNA"/>
</dbReference>
<proteinExistence type="predicted"/>
<evidence type="ECO:0000313" key="3">
    <source>
        <dbReference type="Proteomes" id="UP000823632"/>
    </source>
</evidence>
<keyword evidence="1" id="KW-0732">Signal</keyword>
<accession>A0A9D9DMJ8</accession>
<reference evidence="2" key="2">
    <citation type="journal article" date="2021" name="PeerJ">
        <title>Extensive microbial diversity within the chicken gut microbiome revealed by metagenomics and culture.</title>
        <authorList>
            <person name="Gilroy R."/>
            <person name="Ravi A."/>
            <person name="Getino M."/>
            <person name="Pursley I."/>
            <person name="Horton D.L."/>
            <person name="Alikhan N.F."/>
            <person name="Baker D."/>
            <person name="Gharbi K."/>
            <person name="Hall N."/>
            <person name="Watson M."/>
            <person name="Adriaenssens E.M."/>
            <person name="Foster-Nyarko E."/>
            <person name="Jarju S."/>
            <person name="Secka A."/>
            <person name="Antonio M."/>
            <person name="Oren A."/>
            <person name="Chaudhuri R.R."/>
            <person name="La Ragione R."/>
            <person name="Hildebrand F."/>
            <person name="Pallen M.J."/>
        </authorList>
    </citation>
    <scope>NUCLEOTIDE SEQUENCE</scope>
    <source>
        <strain evidence="2">10192</strain>
    </source>
</reference>
<evidence type="ECO:0000313" key="2">
    <source>
        <dbReference type="EMBL" id="MBO8429837.1"/>
    </source>
</evidence>
<gene>
    <name evidence="2" type="ORF">IAC76_00480</name>
</gene>
<dbReference type="Proteomes" id="UP000823632">
    <property type="component" value="Unassembled WGS sequence"/>
</dbReference>
<feature type="chain" id="PRO_5038520809" description="Lipoprotein" evidence="1">
    <location>
        <begin position="22"/>
        <end position="186"/>
    </location>
</feature>
<comment type="caution">
    <text evidence="2">The sequence shown here is derived from an EMBL/GenBank/DDBJ whole genome shotgun (WGS) entry which is preliminary data.</text>
</comment>
<name>A0A9D9DMJ8_9BACT</name>
<reference evidence="2" key="1">
    <citation type="submission" date="2020-10" db="EMBL/GenBank/DDBJ databases">
        <authorList>
            <person name="Gilroy R."/>
        </authorList>
    </citation>
    <scope>NUCLEOTIDE SEQUENCE</scope>
    <source>
        <strain evidence="2">10192</strain>
    </source>
</reference>
<evidence type="ECO:0000256" key="1">
    <source>
        <dbReference type="SAM" id="SignalP"/>
    </source>
</evidence>
<organism evidence="2 3">
    <name type="scientific">Candidatus Scatousia excrementipullorum</name>
    <dbReference type="NCBI Taxonomy" id="2840936"/>
    <lineage>
        <taxon>Bacteria</taxon>
        <taxon>Candidatus Scatousia</taxon>
    </lineage>
</organism>
<feature type="signal peptide" evidence="1">
    <location>
        <begin position="1"/>
        <end position="21"/>
    </location>
</feature>